<feature type="compositionally biased region" description="Basic and acidic residues" evidence="1">
    <location>
        <begin position="95"/>
        <end position="117"/>
    </location>
</feature>
<evidence type="ECO:0000313" key="2">
    <source>
        <dbReference type="EMBL" id="MBB4956984.1"/>
    </source>
</evidence>
<dbReference type="AlphaFoldDB" id="A0A7W7SLH7"/>
<gene>
    <name evidence="2" type="ORF">FHR38_000717</name>
</gene>
<sequence>MEPQIVEVHLRIDLNQRNVEQRPDDEIDRLAEIGSHPAPRGRLRITLSTHVDNADVEFNRVGYRLPGFTIRDPETQATGLCLQNRPARRSPQQRQIDRATDFGKSADIEGRGRRVQELTEPDTGLGRRQGQPRVRHDVPPLIHGHPVFRMPERYHRILASRIIHVNPATAPHLTLFRETCHALSKLSSSDAPGGFSSA</sequence>
<keyword evidence="3" id="KW-1185">Reference proteome</keyword>
<protein>
    <submittedName>
        <fullName evidence="2">Uncharacterized protein</fullName>
    </submittedName>
</protein>
<comment type="caution">
    <text evidence="2">The sequence shown here is derived from an EMBL/GenBank/DDBJ whole genome shotgun (WGS) entry which is preliminary data.</text>
</comment>
<accession>A0A7W7SLH7</accession>
<evidence type="ECO:0000256" key="1">
    <source>
        <dbReference type="SAM" id="MobiDB-lite"/>
    </source>
</evidence>
<proteinExistence type="predicted"/>
<reference evidence="2 3" key="1">
    <citation type="submission" date="2020-08" db="EMBL/GenBank/DDBJ databases">
        <title>Sequencing the genomes of 1000 actinobacteria strains.</title>
        <authorList>
            <person name="Klenk H.-P."/>
        </authorList>
    </citation>
    <scope>NUCLEOTIDE SEQUENCE [LARGE SCALE GENOMIC DNA]</scope>
    <source>
        <strain evidence="2 3">DSM 45886</strain>
    </source>
</reference>
<dbReference type="EMBL" id="JACHJW010000001">
    <property type="protein sequence ID" value="MBB4956984.1"/>
    <property type="molecule type" value="Genomic_DNA"/>
</dbReference>
<organism evidence="2 3">
    <name type="scientific">Micromonospora polyrhachis</name>
    <dbReference type="NCBI Taxonomy" id="1282883"/>
    <lineage>
        <taxon>Bacteria</taxon>
        <taxon>Bacillati</taxon>
        <taxon>Actinomycetota</taxon>
        <taxon>Actinomycetes</taxon>
        <taxon>Micromonosporales</taxon>
        <taxon>Micromonosporaceae</taxon>
        <taxon>Micromonospora</taxon>
    </lineage>
</organism>
<evidence type="ECO:0000313" key="3">
    <source>
        <dbReference type="Proteomes" id="UP000578819"/>
    </source>
</evidence>
<feature type="region of interest" description="Disordered" evidence="1">
    <location>
        <begin position="86"/>
        <end position="140"/>
    </location>
</feature>
<name>A0A7W7SLH7_9ACTN</name>
<dbReference type="Proteomes" id="UP000578819">
    <property type="component" value="Unassembled WGS sequence"/>
</dbReference>